<evidence type="ECO:0000256" key="1">
    <source>
        <dbReference type="PIRSR" id="PIRSR036922-1"/>
    </source>
</evidence>
<dbReference type="Gene3D" id="3.40.50.1240">
    <property type="entry name" value="Phosphoglycerate mutase-like"/>
    <property type="match status" value="1"/>
</dbReference>
<dbReference type="PANTHER" id="PTHR48100:SF62">
    <property type="entry name" value="GLUCOSYL-3-PHOSPHOGLYCERATE PHOSPHATASE"/>
    <property type="match status" value="1"/>
</dbReference>
<dbReference type="SMART" id="SM00855">
    <property type="entry name" value="PGAM"/>
    <property type="match status" value="1"/>
</dbReference>
<evidence type="ECO:0000313" key="7">
    <source>
        <dbReference type="Proteomes" id="UP000249304"/>
    </source>
</evidence>
<name>A0A2W2E0K4_9ACTN</name>
<evidence type="ECO:0000256" key="2">
    <source>
        <dbReference type="PIRSR" id="PIRSR613078-1"/>
    </source>
</evidence>
<dbReference type="InterPro" id="IPR013078">
    <property type="entry name" value="His_Pase_superF_clade-1"/>
</dbReference>
<feature type="compositionally biased region" description="Gly residues" evidence="4">
    <location>
        <begin position="159"/>
        <end position="183"/>
    </location>
</feature>
<sequence length="450" mass="46873">MTSYVIEADGGSRGNPGPAGYGAVVRDDSGQVLAEAAEAIGVATNNVAEYRGLIAGLRAVLELAGDGAAVAVRMDSKLVIEQMAGRWKVKHEGLRPLAAEAGSLVRRLRVTEWTWVPREQNKHADRLANEAMDAAAQGLTWKAGGAAAAPEAPSDTGPSGPGVPRGTGPGGTGPGGTGPGGRQAGPAGPSMGAAGGLRGGRQTDLLDAGAIAELSAPTASVAAAQQRTATGTGPRTGTGWAPPTRVATSLLLLRHGETELSLERRFSGRGEAELTANGLAQAAAAAERLSREPYRLDVIVTSPLKRARQTAEAVAARTGLEVEVEEYLRETDFGAWEGHTFTEVQRRWPAELTAWLADPDVAPPGGGESFAQVALRVDAAGERLVERYAGKTVLAVSHVTPIKLLLRNALMAPLQSLYRMHLDLACLSLIEYYADGPAVVKSFNDTSHLR</sequence>
<dbReference type="Pfam" id="PF13456">
    <property type="entry name" value="RVT_3"/>
    <property type="match status" value="1"/>
</dbReference>
<protein>
    <submittedName>
        <fullName evidence="6">Bifunctional RNase H/acid phosphatase</fullName>
    </submittedName>
</protein>
<feature type="region of interest" description="Disordered" evidence="4">
    <location>
        <begin position="222"/>
        <end position="243"/>
    </location>
</feature>
<dbReference type="PROSITE" id="PS50879">
    <property type="entry name" value="RNASE_H_1"/>
    <property type="match status" value="1"/>
</dbReference>
<feature type="active site" description="Proton donor/acceptor; for phosphatase activity" evidence="1">
    <location>
        <position position="330"/>
    </location>
</feature>
<proteinExistence type="predicted"/>
<dbReference type="Proteomes" id="UP000249304">
    <property type="component" value="Unassembled WGS sequence"/>
</dbReference>
<dbReference type="CDD" id="cd09279">
    <property type="entry name" value="RNase_HI_like"/>
    <property type="match status" value="1"/>
</dbReference>
<evidence type="ECO:0000313" key="6">
    <source>
        <dbReference type="EMBL" id="PZG03067.1"/>
    </source>
</evidence>
<comment type="caution">
    <text evidence="6">The sequence shown here is derived from an EMBL/GenBank/DDBJ whole genome shotgun (WGS) entry which is preliminary data.</text>
</comment>
<dbReference type="CDD" id="cd07067">
    <property type="entry name" value="HP_PGM_like"/>
    <property type="match status" value="1"/>
</dbReference>
<dbReference type="InterPro" id="IPR002156">
    <property type="entry name" value="RNaseH_domain"/>
</dbReference>
<dbReference type="Gene3D" id="3.30.420.10">
    <property type="entry name" value="Ribonuclease H-like superfamily/Ribonuclease H"/>
    <property type="match status" value="1"/>
</dbReference>
<feature type="domain" description="RNase H type-1" evidence="5">
    <location>
        <begin position="1"/>
        <end position="141"/>
    </location>
</feature>
<feature type="region of interest" description="Disordered" evidence="4">
    <location>
        <begin position="142"/>
        <end position="201"/>
    </location>
</feature>
<feature type="active site" description="Proton donor/acceptor" evidence="2">
    <location>
        <position position="330"/>
    </location>
</feature>
<dbReference type="InterPro" id="IPR012337">
    <property type="entry name" value="RNaseH-like_sf"/>
</dbReference>
<reference evidence="6 7" key="1">
    <citation type="submission" date="2018-01" db="EMBL/GenBank/DDBJ databases">
        <title>Draft genome sequence of Nonomuraea sp. KC333.</title>
        <authorList>
            <person name="Sahin N."/>
            <person name="Saygin H."/>
            <person name="Ay H."/>
        </authorList>
    </citation>
    <scope>NUCLEOTIDE SEQUENCE [LARGE SCALE GENOMIC DNA]</scope>
    <source>
        <strain evidence="6 7">KC333</strain>
    </source>
</reference>
<accession>A0A2W2E0K4</accession>
<dbReference type="SUPFAM" id="SSF53254">
    <property type="entry name" value="Phosphoglycerate mutase-like"/>
    <property type="match status" value="1"/>
</dbReference>
<dbReference type="GO" id="GO:0016791">
    <property type="term" value="F:phosphatase activity"/>
    <property type="evidence" value="ECO:0007669"/>
    <property type="project" value="TreeGrafter"/>
</dbReference>
<dbReference type="GO" id="GO:0003676">
    <property type="term" value="F:nucleic acid binding"/>
    <property type="evidence" value="ECO:0007669"/>
    <property type="project" value="InterPro"/>
</dbReference>
<organism evidence="6 7">
    <name type="scientific">Nonomuraea aridisoli</name>
    <dbReference type="NCBI Taxonomy" id="2070368"/>
    <lineage>
        <taxon>Bacteria</taxon>
        <taxon>Bacillati</taxon>
        <taxon>Actinomycetota</taxon>
        <taxon>Actinomycetes</taxon>
        <taxon>Streptosporangiales</taxon>
        <taxon>Streptosporangiaceae</taxon>
        <taxon>Nonomuraea</taxon>
    </lineage>
</organism>
<evidence type="ECO:0000256" key="4">
    <source>
        <dbReference type="SAM" id="MobiDB-lite"/>
    </source>
</evidence>
<evidence type="ECO:0000256" key="3">
    <source>
        <dbReference type="PIRSR" id="PIRSR613078-2"/>
    </source>
</evidence>
<dbReference type="GO" id="GO:0004523">
    <property type="term" value="F:RNA-DNA hybrid ribonuclease activity"/>
    <property type="evidence" value="ECO:0007669"/>
    <property type="project" value="InterPro"/>
</dbReference>
<dbReference type="AlphaFoldDB" id="A0A2W2E0K4"/>
<dbReference type="PANTHER" id="PTHR48100">
    <property type="entry name" value="BROAD-SPECIFICITY PHOSPHATASE YOR283W-RELATED"/>
    <property type="match status" value="1"/>
</dbReference>
<dbReference type="SUPFAM" id="SSF53098">
    <property type="entry name" value="Ribonuclease H-like"/>
    <property type="match status" value="1"/>
</dbReference>
<evidence type="ECO:0000259" key="5">
    <source>
        <dbReference type="PROSITE" id="PS50879"/>
    </source>
</evidence>
<feature type="compositionally biased region" description="Low complexity" evidence="4">
    <location>
        <begin position="143"/>
        <end position="158"/>
    </location>
</feature>
<feature type="binding site" evidence="3">
    <location>
        <position position="306"/>
    </location>
    <ligand>
        <name>substrate</name>
    </ligand>
</feature>
<dbReference type="RefSeq" id="WP_111185447.1">
    <property type="nucleotide sequence ID" value="NZ_POUD01000461.1"/>
</dbReference>
<dbReference type="InterPro" id="IPR014636">
    <property type="entry name" value="RNaseH/PGlycerate_mutase"/>
</dbReference>
<dbReference type="InterPro" id="IPR029033">
    <property type="entry name" value="His_PPase_superfam"/>
</dbReference>
<dbReference type="Pfam" id="PF00300">
    <property type="entry name" value="His_Phos_1"/>
    <property type="match status" value="1"/>
</dbReference>
<dbReference type="PIRSF" id="PIRSF036922">
    <property type="entry name" value="RNaseH_PGAM"/>
    <property type="match status" value="1"/>
</dbReference>
<dbReference type="InterPro" id="IPR050275">
    <property type="entry name" value="PGM_Phosphatase"/>
</dbReference>
<dbReference type="OrthoDB" id="5296884at2"/>
<dbReference type="InterPro" id="IPR036397">
    <property type="entry name" value="RNaseH_sf"/>
</dbReference>
<keyword evidence="7" id="KW-1185">Reference proteome</keyword>
<feature type="active site" description="Tele-phosphohistidine intermediate" evidence="1">
    <location>
        <position position="255"/>
    </location>
</feature>
<dbReference type="EMBL" id="POUD01000461">
    <property type="protein sequence ID" value="PZG03067.1"/>
    <property type="molecule type" value="Genomic_DNA"/>
</dbReference>
<dbReference type="GO" id="GO:0005737">
    <property type="term" value="C:cytoplasm"/>
    <property type="evidence" value="ECO:0007669"/>
    <property type="project" value="TreeGrafter"/>
</dbReference>
<gene>
    <name evidence="6" type="ORF">C1J01_46680</name>
</gene>
<dbReference type="NCBIfam" id="NF005567">
    <property type="entry name" value="PRK07238.1"/>
    <property type="match status" value="1"/>
</dbReference>